<evidence type="ECO:0000313" key="2">
    <source>
        <dbReference type="EMBL" id="CFS00257.1"/>
    </source>
</evidence>
<evidence type="ECO:0000256" key="1">
    <source>
        <dbReference type="SAM" id="MobiDB-lite"/>
    </source>
</evidence>
<evidence type="ECO:0000313" key="7">
    <source>
        <dbReference type="Proteomes" id="UP000039021"/>
    </source>
</evidence>
<protein>
    <submittedName>
        <fullName evidence="4">Uncharacterized protein</fullName>
    </submittedName>
</protein>
<reference evidence="4" key="2">
    <citation type="submission" date="2015-03" db="EMBL/GenBank/DDBJ databases">
        <authorList>
            <person name="Murphy D."/>
        </authorList>
    </citation>
    <scope>NUCLEOTIDE SEQUENCE [LARGE SCALE GENOMIC DNA]</scope>
    <source>
        <strain evidence="4">K00500041</strain>
    </source>
</reference>
<gene>
    <name evidence="2" type="ORF">ERS007657_03510</name>
    <name evidence="4" type="ORF">ERS007703_00061</name>
    <name evidence="5" type="ORF">ERS007739_00821</name>
    <name evidence="3" type="ORF">ERS027659_04444</name>
</gene>
<evidence type="ECO:0000313" key="3">
    <source>
        <dbReference type="EMBL" id="CKT46463.1"/>
    </source>
</evidence>
<dbReference type="AlphaFoldDB" id="A0A0T9G2N6"/>
<organism evidence="4 6">
    <name type="scientific">Mycobacterium tuberculosis</name>
    <dbReference type="NCBI Taxonomy" id="1773"/>
    <lineage>
        <taxon>Bacteria</taxon>
        <taxon>Bacillati</taxon>
        <taxon>Actinomycetota</taxon>
        <taxon>Actinomycetes</taxon>
        <taxon>Mycobacteriales</taxon>
        <taxon>Mycobacteriaceae</taxon>
        <taxon>Mycobacterium</taxon>
        <taxon>Mycobacterium tuberculosis complex</taxon>
    </lineage>
</organism>
<name>A0A0T9G2N6_MYCTX</name>
<evidence type="ECO:0000313" key="4">
    <source>
        <dbReference type="EMBL" id="COU92030.1"/>
    </source>
</evidence>
<dbReference type="EMBL" id="CGCX01001717">
    <property type="protein sequence ID" value="CFS00257.1"/>
    <property type="molecule type" value="Genomic_DNA"/>
</dbReference>
<dbReference type="EMBL" id="CSBK01000270">
    <property type="protein sequence ID" value="COX18409.1"/>
    <property type="molecule type" value="Genomic_DNA"/>
</dbReference>
<sequence length="70" mass="7002">MNGPNVIAPHKPTTTLGIPASNSRTIPTASANRFGSRSTITSAAPTETGTAMIRAIAEVASVPTISGNAP</sequence>
<dbReference type="Proteomes" id="UP000039021">
    <property type="component" value="Unassembled WGS sequence"/>
</dbReference>
<evidence type="ECO:0000313" key="5">
    <source>
        <dbReference type="EMBL" id="COX18409.1"/>
    </source>
</evidence>
<feature type="compositionally biased region" description="Polar residues" evidence="1">
    <location>
        <begin position="12"/>
        <end position="34"/>
    </location>
</feature>
<dbReference type="Proteomes" id="UP000038802">
    <property type="component" value="Unassembled WGS sequence"/>
</dbReference>
<dbReference type="Proteomes" id="UP000050164">
    <property type="component" value="Unassembled WGS sequence"/>
</dbReference>
<accession>A0A0T9G2N6</accession>
<evidence type="ECO:0000313" key="9">
    <source>
        <dbReference type="Proteomes" id="UP000050164"/>
    </source>
</evidence>
<dbReference type="EMBL" id="CSAE01000003">
    <property type="protein sequence ID" value="COU92030.1"/>
    <property type="molecule type" value="Genomic_DNA"/>
</dbReference>
<evidence type="ECO:0000313" key="8">
    <source>
        <dbReference type="Proteomes" id="UP000046680"/>
    </source>
</evidence>
<dbReference type="EMBL" id="CNFT01001614">
    <property type="protein sequence ID" value="CKT46463.1"/>
    <property type="molecule type" value="Genomic_DNA"/>
</dbReference>
<reference evidence="6 7" key="1">
    <citation type="submission" date="2015-03" db="EMBL/GenBank/DDBJ databases">
        <authorList>
            <consortium name="Pathogen Informatics"/>
        </authorList>
    </citation>
    <scope>NUCLEOTIDE SEQUENCE [LARGE SCALE GENOMIC DNA]</scope>
    <source>
        <strain evidence="3 9">Bir 185</strain>
        <strain evidence="2 8">C09601061</strain>
        <strain evidence="6">K00500041</strain>
        <strain evidence="7">N09902308</strain>
    </source>
</reference>
<evidence type="ECO:0000313" key="6">
    <source>
        <dbReference type="Proteomes" id="UP000038802"/>
    </source>
</evidence>
<proteinExistence type="predicted"/>
<feature type="region of interest" description="Disordered" evidence="1">
    <location>
        <begin position="1"/>
        <end position="34"/>
    </location>
</feature>
<dbReference type="Proteomes" id="UP000046680">
    <property type="component" value="Unassembled WGS sequence"/>
</dbReference>
<reference evidence="5" key="3">
    <citation type="submission" date="2015-03" db="EMBL/GenBank/DDBJ databases">
        <authorList>
            <consortium name="Pathogen Informatics"/>
            <person name="Murphy D."/>
        </authorList>
    </citation>
    <scope>NUCLEOTIDE SEQUENCE</scope>
    <source>
        <strain evidence="5">N09902308</strain>
    </source>
</reference>